<accession>A0A9P7DL92</accession>
<reference evidence="3" key="1">
    <citation type="journal article" date="2020" name="New Phytol.">
        <title>Comparative genomics reveals dynamic genome evolution in host specialist ectomycorrhizal fungi.</title>
        <authorList>
            <person name="Lofgren L.A."/>
            <person name="Nguyen N.H."/>
            <person name="Vilgalys R."/>
            <person name="Ruytinx J."/>
            <person name="Liao H.L."/>
            <person name="Branco S."/>
            <person name="Kuo A."/>
            <person name="LaButti K."/>
            <person name="Lipzen A."/>
            <person name="Andreopoulos W."/>
            <person name="Pangilinan J."/>
            <person name="Riley R."/>
            <person name="Hundley H."/>
            <person name="Na H."/>
            <person name="Barry K."/>
            <person name="Grigoriev I.V."/>
            <person name="Stajich J.E."/>
            <person name="Kennedy P.G."/>
        </authorList>
    </citation>
    <scope>NUCLEOTIDE SEQUENCE</scope>
    <source>
        <strain evidence="3">MN1</strain>
    </source>
</reference>
<evidence type="ECO:0000259" key="2">
    <source>
        <dbReference type="Pfam" id="PF20149"/>
    </source>
</evidence>
<dbReference type="EMBL" id="JABBWG010000200">
    <property type="protein sequence ID" value="KAG1797658.1"/>
    <property type="molecule type" value="Genomic_DNA"/>
</dbReference>
<keyword evidence="4" id="KW-1185">Reference proteome</keyword>
<comment type="caution">
    <text evidence="3">The sequence shown here is derived from an EMBL/GenBank/DDBJ whole genome shotgun (WGS) entry which is preliminary data.</text>
</comment>
<gene>
    <name evidence="3" type="ORF">BJ212DRAFT_1488854</name>
</gene>
<evidence type="ECO:0000256" key="1">
    <source>
        <dbReference type="SAM" id="MobiDB-lite"/>
    </source>
</evidence>
<feature type="domain" description="DUF6532" evidence="2">
    <location>
        <begin position="71"/>
        <end position="281"/>
    </location>
</feature>
<name>A0A9P7DL92_9AGAM</name>
<evidence type="ECO:0000313" key="4">
    <source>
        <dbReference type="Proteomes" id="UP000807769"/>
    </source>
</evidence>
<dbReference type="InterPro" id="IPR045341">
    <property type="entry name" value="DUF6532"/>
</dbReference>
<evidence type="ECO:0000313" key="3">
    <source>
        <dbReference type="EMBL" id="KAG1797658.1"/>
    </source>
</evidence>
<feature type="compositionally biased region" description="Basic and acidic residues" evidence="1">
    <location>
        <begin position="1"/>
        <end position="10"/>
    </location>
</feature>
<dbReference type="AlphaFoldDB" id="A0A9P7DL92"/>
<feature type="compositionally biased region" description="Basic and acidic residues" evidence="1">
    <location>
        <begin position="22"/>
        <end position="32"/>
    </location>
</feature>
<protein>
    <recommendedName>
        <fullName evidence="2">DUF6532 domain-containing protein</fullName>
    </recommendedName>
</protein>
<sequence length="371" mass="41554">MPIWMEDIHTPKTSTPDLEESSSNHEAEISSSDKLEVSMIHTKGHGQHASHHSGTAKLVQTNLGKVIQDTILEIKVHLTFVNGYPELTEMSQFSCEALLRAAHKQKVVSVEKQIKTDKSYATALANLVKAQVPIFHGKMKEDAFSQITAYFHFSPDLDCTSVAQPFLCTHSYHCVLQFNHKNMPTVLSKKPYMGDIIMHLMKGHYFNGSRSVGVLFAKWFNEIAENKSKHPEVTIPMVALTSTAVYAALSWKASGCPSKFNFTGNQFSEVYLLHVKILEDLRMRVPKKFHKLMANIFKAIQKLGHNTIPTTSHAEALAFLNIDGMDTLFIDSDSETCDPIPIQKHAFTIYQCFLHSTSILPSGTIPLLIKN</sequence>
<dbReference type="Pfam" id="PF20149">
    <property type="entry name" value="DUF6532"/>
    <property type="match status" value="1"/>
</dbReference>
<dbReference type="OrthoDB" id="3225557at2759"/>
<dbReference type="Proteomes" id="UP000807769">
    <property type="component" value="Unassembled WGS sequence"/>
</dbReference>
<feature type="region of interest" description="Disordered" evidence="1">
    <location>
        <begin position="1"/>
        <end position="32"/>
    </location>
</feature>
<dbReference type="RefSeq" id="XP_041185529.1">
    <property type="nucleotide sequence ID" value="XM_041341382.1"/>
</dbReference>
<dbReference type="GeneID" id="64635398"/>
<organism evidence="3 4">
    <name type="scientific">Suillus subaureus</name>
    <dbReference type="NCBI Taxonomy" id="48587"/>
    <lineage>
        <taxon>Eukaryota</taxon>
        <taxon>Fungi</taxon>
        <taxon>Dikarya</taxon>
        <taxon>Basidiomycota</taxon>
        <taxon>Agaricomycotina</taxon>
        <taxon>Agaricomycetes</taxon>
        <taxon>Agaricomycetidae</taxon>
        <taxon>Boletales</taxon>
        <taxon>Suillineae</taxon>
        <taxon>Suillaceae</taxon>
        <taxon>Suillus</taxon>
    </lineage>
</organism>
<proteinExistence type="predicted"/>